<dbReference type="SUPFAM" id="SSF54849">
    <property type="entry name" value="GroEL-intermediate domain like"/>
    <property type="match status" value="1"/>
</dbReference>
<dbReference type="InterPro" id="IPR027410">
    <property type="entry name" value="TCP-1-like_intermed_sf"/>
</dbReference>
<dbReference type="FunFam" id="3.30.260.10:FF:000017">
    <property type="entry name" value="T-complex protein 1 subunit zeta"/>
    <property type="match status" value="1"/>
</dbReference>
<organism evidence="8 9">
    <name type="scientific">Schistosoma margrebowiei</name>
    <dbReference type="NCBI Taxonomy" id="48269"/>
    <lineage>
        <taxon>Eukaryota</taxon>
        <taxon>Metazoa</taxon>
        <taxon>Spiralia</taxon>
        <taxon>Lophotrochozoa</taxon>
        <taxon>Platyhelminthes</taxon>
        <taxon>Trematoda</taxon>
        <taxon>Digenea</taxon>
        <taxon>Strigeidida</taxon>
        <taxon>Schistosomatoidea</taxon>
        <taxon>Schistosomatidae</taxon>
        <taxon>Schistosoma</taxon>
    </lineage>
</organism>
<dbReference type="STRING" id="48269.A0A183LVP3"/>
<evidence type="ECO:0008006" key="10">
    <source>
        <dbReference type="Google" id="ProtNLM"/>
    </source>
</evidence>
<dbReference type="Pfam" id="PF00118">
    <property type="entry name" value="Cpn60_TCP1"/>
    <property type="match status" value="1"/>
</dbReference>
<dbReference type="GO" id="GO:0051082">
    <property type="term" value="F:unfolded protein binding"/>
    <property type="evidence" value="ECO:0007669"/>
    <property type="project" value="InterPro"/>
</dbReference>
<dbReference type="GO" id="GO:0005524">
    <property type="term" value="F:ATP binding"/>
    <property type="evidence" value="ECO:0007669"/>
    <property type="project" value="UniProtKB-KW"/>
</dbReference>
<dbReference type="FunFam" id="3.50.7.10:FF:000004">
    <property type="entry name" value="T-complex protein 1 subunit zeta"/>
    <property type="match status" value="1"/>
</dbReference>
<proteinExistence type="inferred from homology"/>
<reference evidence="8 9" key="1">
    <citation type="submission" date="2018-11" db="EMBL/GenBank/DDBJ databases">
        <authorList>
            <consortium name="Pathogen Informatics"/>
        </authorList>
    </citation>
    <scope>NUCLEOTIDE SEQUENCE [LARGE SCALE GENOMIC DNA]</scope>
    <source>
        <strain evidence="8 9">Zambia</strain>
    </source>
</reference>
<evidence type="ECO:0000256" key="5">
    <source>
        <dbReference type="ARBA" id="ARBA00022840"/>
    </source>
</evidence>
<accession>A0A183LVP3</accession>
<dbReference type="GO" id="GO:0140662">
    <property type="term" value="F:ATP-dependent protein folding chaperone"/>
    <property type="evidence" value="ECO:0007669"/>
    <property type="project" value="InterPro"/>
</dbReference>
<keyword evidence="6 7" id="KW-0143">Chaperone</keyword>
<dbReference type="PANTHER" id="PTHR11353">
    <property type="entry name" value="CHAPERONIN"/>
    <property type="match status" value="1"/>
</dbReference>
<dbReference type="AlphaFoldDB" id="A0A183LVP3"/>
<dbReference type="FunFam" id="1.10.560.10:FF:000058">
    <property type="entry name" value="T-complex protein 1 subunit zeta"/>
    <property type="match status" value="1"/>
</dbReference>
<dbReference type="Proteomes" id="UP000277204">
    <property type="component" value="Unassembled WGS sequence"/>
</dbReference>
<dbReference type="FunFam" id="1.10.560.10:FF:000038">
    <property type="entry name" value="Chaperonin containing TCP1 subunit 6B"/>
    <property type="match status" value="1"/>
</dbReference>
<dbReference type="NCBIfam" id="TIGR02347">
    <property type="entry name" value="chap_CCT_zeta"/>
    <property type="match status" value="1"/>
</dbReference>
<dbReference type="Gene3D" id="3.50.7.10">
    <property type="entry name" value="GroEL"/>
    <property type="match status" value="1"/>
</dbReference>
<dbReference type="InterPro" id="IPR012722">
    <property type="entry name" value="Chap_CCT_zeta"/>
</dbReference>
<dbReference type="InterPro" id="IPR017998">
    <property type="entry name" value="Chaperone_TCP-1"/>
</dbReference>
<protein>
    <recommendedName>
        <fullName evidence="10">T-complex protein 1 subunit zeta</fullName>
    </recommendedName>
</protein>
<evidence type="ECO:0000256" key="2">
    <source>
        <dbReference type="ARBA" id="ARBA00008020"/>
    </source>
</evidence>
<dbReference type="Gene3D" id="1.10.560.10">
    <property type="entry name" value="GroEL-like equatorial domain"/>
    <property type="match status" value="1"/>
</dbReference>
<dbReference type="EMBL" id="UZAI01003275">
    <property type="protein sequence ID" value="VDO78465.1"/>
    <property type="molecule type" value="Genomic_DNA"/>
</dbReference>
<gene>
    <name evidence="8" type="ORF">SMRZ_LOCUS7868</name>
</gene>
<evidence type="ECO:0000256" key="6">
    <source>
        <dbReference type="ARBA" id="ARBA00023186"/>
    </source>
</evidence>
<keyword evidence="3" id="KW-0963">Cytoplasm</keyword>
<dbReference type="InterPro" id="IPR002194">
    <property type="entry name" value="Chaperonin_TCP-1_CS"/>
</dbReference>
<evidence type="ECO:0000313" key="9">
    <source>
        <dbReference type="Proteomes" id="UP000277204"/>
    </source>
</evidence>
<sequence>MASISLLNPKAEFAKAQHAFSINLAAARGLYDVLKTNLGAGDIKITKDGNVLLHEMQIQHPTASLIARVATAQDDMTGDGTTSNVLLIAELLKQADVHTSEGLHPRLITEGFDIAANKCLDILSKCRIDCPSEMPDRSTLISVAATSLNTKVHSDLANLLTEHVVDAVLSIRRPNEPLDLHRVELMQMQHRTDMDTTLVKGLVLDHGGRHPDMPKRVTNAFILTCNVSFEYEKTEVNSGFFYKTAEERAALVKSEREFIDSRVQKVIALKRKVCGEDSGGDKPGFVIINQKGIDPFSLDAFAREGILALRRAKKRNMERVTLACGGYALNSVDEMTPDCLGHAGLVYEFVLGEEKYTFIEECKSPQSVTLLMRGPNKHTLNQIKDAVNDGLRAIKNTLEDECVIPGAGAFELVAYRELCKFAQSVKGRARLGVQAFADALLVIPKVLARNAGHDAQETMVKLLEEATKLVGIDLTTGEAMIPAQVGVYDNFIVKKEQRIIDRTKDA</sequence>
<keyword evidence="9" id="KW-1185">Reference proteome</keyword>
<keyword evidence="4 7" id="KW-0547">Nucleotide-binding</keyword>
<dbReference type="CDD" id="cd03342">
    <property type="entry name" value="TCP1_zeta"/>
    <property type="match status" value="1"/>
</dbReference>
<comment type="subcellular location">
    <subcellularLocation>
        <location evidence="1">Cytoplasm</location>
    </subcellularLocation>
</comment>
<dbReference type="GO" id="GO:0016887">
    <property type="term" value="F:ATP hydrolysis activity"/>
    <property type="evidence" value="ECO:0007669"/>
    <property type="project" value="InterPro"/>
</dbReference>
<keyword evidence="5 7" id="KW-0067">ATP-binding</keyword>
<dbReference type="SUPFAM" id="SSF48592">
    <property type="entry name" value="GroEL equatorial domain-like"/>
    <property type="match status" value="1"/>
</dbReference>
<dbReference type="SUPFAM" id="SSF52029">
    <property type="entry name" value="GroEL apical domain-like"/>
    <property type="match status" value="1"/>
</dbReference>
<dbReference type="InterPro" id="IPR027413">
    <property type="entry name" value="GROEL-like_equatorial_sf"/>
</dbReference>
<name>A0A183LVP3_9TREM</name>
<evidence type="ECO:0000256" key="1">
    <source>
        <dbReference type="ARBA" id="ARBA00004496"/>
    </source>
</evidence>
<dbReference type="GO" id="GO:0005737">
    <property type="term" value="C:cytoplasm"/>
    <property type="evidence" value="ECO:0007669"/>
    <property type="project" value="UniProtKB-SubCell"/>
</dbReference>
<dbReference type="PROSITE" id="PS00751">
    <property type="entry name" value="TCP1_2"/>
    <property type="match status" value="1"/>
</dbReference>
<evidence type="ECO:0000256" key="3">
    <source>
        <dbReference type="ARBA" id="ARBA00022490"/>
    </source>
</evidence>
<evidence type="ECO:0000256" key="4">
    <source>
        <dbReference type="ARBA" id="ARBA00022741"/>
    </source>
</evidence>
<dbReference type="InterPro" id="IPR002423">
    <property type="entry name" value="Cpn60/GroEL/TCP-1"/>
</dbReference>
<dbReference type="PRINTS" id="PR00304">
    <property type="entry name" value="TCOMPLEXTCP1"/>
</dbReference>
<dbReference type="InterPro" id="IPR027409">
    <property type="entry name" value="GroEL-like_apical_dom_sf"/>
</dbReference>
<dbReference type="PROSITE" id="PS00995">
    <property type="entry name" value="TCP1_3"/>
    <property type="match status" value="1"/>
</dbReference>
<evidence type="ECO:0000313" key="8">
    <source>
        <dbReference type="EMBL" id="VDO78465.1"/>
    </source>
</evidence>
<comment type="similarity">
    <text evidence="2 7">Belongs to the TCP-1 chaperonin family.</text>
</comment>
<dbReference type="Gene3D" id="3.30.260.10">
    <property type="entry name" value="TCP-1-like chaperonin intermediate domain"/>
    <property type="match status" value="1"/>
</dbReference>
<evidence type="ECO:0000256" key="7">
    <source>
        <dbReference type="RuleBase" id="RU004187"/>
    </source>
</evidence>